<dbReference type="KEGG" id="llu:AKJ09_06959"/>
<dbReference type="EMBL" id="CP012333">
    <property type="protein sequence ID" value="AKV00296.1"/>
    <property type="molecule type" value="Genomic_DNA"/>
</dbReference>
<protein>
    <submittedName>
        <fullName evidence="1">Uncharacterized protein</fullName>
    </submittedName>
</protein>
<dbReference type="Proteomes" id="UP000064967">
    <property type="component" value="Chromosome"/>
</dbReference>
<reference evidence="1 2" key="1">
    <citation type="submission" date="2015-08" db="EMBL/GenBank/DDBJ databases">
        <authorList>
            <person name="Babu N.S."/>
            <person name="Beckwith C.J."/>
            <person name="Beseler K.G."/>
            <person name="Brison A."/>
            <person name="Carone J.V."/>
            <person name="Caskin T.P."/>
            <person name="Diamond M."/>
            <person name="Durham M.E."/>
            <person name="Foxe J.M."/>
            <person name="Go M."/>
            <person name="Henderson B.A."/>
            <person name="Jones I.B."/>
            <person name="McGettigan J.A."/>
            <person name="Micheletti S.J."/>
            <person name="Nasrallah M.E."/>
            <person name="Ortiz D."/>
            <person name="Piller C.R."/>
            <person name="Privatt S.R."/>
            <person name="Schneider S.L."/>
            <person name="Sharp S."/>
            <person name="Smith T.C."/>
            <person name="Stanton J.D."/>
            <person name="Ullery H.E."/>
            <person name="Wilson R.J."/>
            <person name="Serrano M.G."/>
            <person name="Buck G."/>
            <person name="Lee V."/>
            <person name="Wang Y."/>
            <person name="Carvalho R."/>
            <person name="Voegtly L."/>
            <person name="Shi R."/>
            <person name="Duckworth R."/>
            <person name="Johnson A."/>
            <person name="Loviza R."/>
            <person name="Walstead R."/>
            <person name="Shah Z."/>
            <person name="Kiflezghi M."/>
            <person name="Wade K."/>
            <person name="Ball S.L."/>
            <person name="Bradley K.W."/>
            <person name="Asai D.J."/>
            <person name="Bowman C.A."/>
            <person name="Russell D.A."/>
            <person name="Pope W.H."/>
            <person name="Jacobs-Sera D."/>
            <person name="Hendrix R.W."/>
            <person name="Hatfull G.F."/>
        </authorList>
    </citation>
    <scope>NUCLEOTIDE SEQUENCE [LARGE SCALE GENOMIC DNA]</scope>
    <source>
        <strain evidence="1 2">DSM 27648</strain>
    </source>
</reference>
<evidence type="ECO:0000313" key="2">
    <source>
        <dbReference type="Proteomes" id="UP000064967"/>
    </source>
</evidence>
<dbReference type="AlphaFoldDB" id="A0A0K1Q378"/>
<name>A0A0K1Q378_9BACT</name>
<evidence type="ECO:0000313" key="1">
    <source>
        <dbReference type="EMBL" id="AKV00296.1"/>
    </source>
</evidence>
<dbReference type="STRING" id="1391654.AKJ09_06959"/>
<gene>
    <name evidence="1" type="ORF">AKJ09_06959</name>
</gene>
<proteinExistence type="predicted"/>
<accession>A0A0K1Q378</accession>
<keyword evidence="2" id="KW-1185">Reference proteome</keyword>
<sequence length="334" mass="35900">MLLPGASGDCYRPRAMLARLLGACAAFSMLALSTIASGEESRRALVSLEWTRAPGAETCLSEAELVEDVEVTLHRRPFAPRNAADRLLRASIARSESGTGWTARTSLSTSRGEPLGARDITIAGESCEEASEAIVLAISLMVELPFTTVELEERRRVEEAARWHLQGRLGPAVVVEQTMSAAAGANFGLVLTPARAWPVALDLLASLRSGVNPESSRYWFASTMIGLSVCPLSANWSNLHLAACAGPEITTFTGWGGGFARNRLGLSSTFGAWVRSDVTYELAHRLRLFGSLGIVATPQRFELTFADDQGVDRSLHRTSFVSATFALGLAVELF</sequence>
<organism evidence="1 2">
    <name type="scientific">Labilithrix luteola</name>
    <dbReference type="NCBI Taxonomy" id="1391654"/>
    <lineage>
        <taxon>Bacteria</taxon>
        <taxon>Pseudomonadati</taxon>
        <taxon>Myxococcota</taxon>
        <taxon>Polyangia</taxon>
        <taxon>Polyangiales</taxon>
        <taxon>Labilitrichaceae</taxon>
        <taxon>Labilithrix</taxon>
    </lineage>
</organism>